<dbReference type="InterPro" id="IPR017574">
    <property type="entry name" value="CRISPR-assoc_prot_Cas7/Csc2"/>
</dbReference>
<sequence length="329" mass="36903">MKSLEAYQEFLLKEYSNLPTGRYVNLVIIRETESECIFRTEGSGEPLNRELVQAGIKNTSVIPRVIISKRKQTAVERRTGREMLRSYGLLSVSGSECMLNTNAPCEHCVDCWLYGYAVGGGGAQKSRVITEEAFSVLPAGQIIATKTFNALFDNNTMRHPVTREASTSINSSEYVKPGVHFVDIETLKDVTAAEMVYVTANILNSRRYGAISSKIGRVKNHLAAIVFSRSEIFSTLEMVQQLYDLLIEDTPELEHPLETARVLDQAIKAINILLPQVYGPKKVMTGEKLAAYFKEVAIILEDPRSFLETLTRSYPQPSKDKNKRKNDIE</sequence>
<evidence type="ECO:0008006" key="3">
    <source>
        <dbReference type="Google" id="ProtNLM"/>
    </source>
</evidence>
<name>A0A1J5JW23_NEOTH</name>
<evidence type="ECO:0000313" key="2">
    <source>
        <dbReference type="Proteomes" id="UP000182743"/>
    </source>
</evidence>
<accession>A0A1J5JW23</accession>
<reference evidence="1 2" key="1">
    <citation type="submission" date="2016-08" db="EMBL/GenBank/DDBJ databases">
        <title>Genome-based comparison of Moorella thermoacetic strains.</title>
        <authorList>
            <person name="Poehlein A."/>
            <person name="Bengelsdorf F.R."/>
            <person name="Esser C."/>
            <person name="Duerre P."/>
            <person name="Daniel R."/>
        </authorList>
    </citation>
    <scope>NUCLEOTIDE SEQUENCE [LARGE SCALE GENOMIC DNA]</scope>
    <source>
        <strain evidence="1 2">DSM 11768</strain>
    </source>
</reference>
<comment type="caution">
    <text evidence="1">The sequence shown here is derived from an EMBL/GenBank/DDBJ whole genome shotgun (WGS) entry which is preliminary data.</text>
</comment>
<evidence type="ECO:0000313" key="1">
    <source>
        <dbReference type="EMBL" id="OIQ07777.1"/>
    </source>
</evidence>
<dbReference type="RefSeq" id="WP_071521546.1">
    <property type="nucleotide sequence ID" value="NZ_MIHH01000027.1"/>
</dbReference>
<dbReference type="Proteomes" id="UP000182743">
    <property type="component" value="Unassembled WGS sequence"/>
</dbReference>
<dbReference type="EMBL" id="MIHH01000027">
    <property type="protein sequence ID" value="OIQ07777.1"/>
    <property type="molecule type" value="Genomic_DNA"/>
</dbReference>
<dbReference type="Pfam" id="PF18320">
    <property type="entry name" value="Csc2"/>
    <property type="match status" value="1"/>
</dbReference>
<dbReference type="AlphaFoldDB" id="A0A1J5JW23"/>
<dbReference type="NCBIfam" id="TIGR03157">
    <property type="entry name" value="cas_Csc2"/>
    <property type="match status" value="1"/>
</dbReference>
<organism evidence="1 2">
    <name type="scientific">Neomoorella thermoacetica</name>
    <name type="common">Clostridium thermoaceticum</name>
    <dbReference type="NCBI Taxonomy" id="1525"/>
    <lineage>
        <taxon>Bacteria</taxon>
        <taxon>Bacillati</taxon>
        <taxon>Bacillota</taxon>
        <taxon>Clostridia</taxon>
        <taxon>Neomoorellales</taxon>
        <taxon>Neomoorellaceae</taxon>
        <taxon>Neomoorella</taxon>
    </lineage>
</organism>
<gene>
    <name evidence="1" type="ORF">MOOR_26160</name>
</gene>
<protein>
    <recommendedName>
        <fullName evidence="3">CRISPR-associated protein Csc2</fullName>
    </recommendedName>
</protein>
<proteinExistence type="predicted"/>